<keyword evidence="9" id="KW-1133">Transmembrane helix</keyword>
<dbReference type="Pfam" id="PF02518">
    <property type="entry name" value="HATPase_c"/>
    <property type="match status" value="1"/>
</dbReference>
<feature type="domain" description="Histidine kinase" evidence="14">
    <location>
        <begin position="308"/>
        <end position="526"/>
    </location>
</feature>
<keyword evidence="4" id="KW-1003">Cell membrane</keyword>
<feature type="modified residue" description="4-aspartylphosphate" evidence="13">
    <location>
        <position position="714"/>
    </location>
</feature>
<evidence type="ECO:0000259" key="16">
    <source>
        <dbReference type="PROSITE" id="PS50894"/>
    </source>
</evidence>
<dbReference type="Gene3D" id="3.40.50.2300">
    <property type="match status" value="1"/>
</dbReference>
<keyword evidence="6" id="KW-0812">Transmembrane</keyword>
<dbReference type="GO" id="GO:0005524">
    <property type="term" value="F:ATP binding"/>
    <property type="evidence" value="ECO:0007669"/>
    <property type="project" value="UniProtKB-KW"/>
</dbReference>
<dbReference type="PANTHER" id="PTHR45339">
    <property type="entry name" value="HYBRID SIGNAL TRANSDUCTION HISTIDINE KINASE J"/>
    <property type="match status" value="1"/>
</dbReference>
<dbReference type="SUPFAM" id="SSF47384">
    <property type="entry name" value="Homodimeric domain of signal transducing histidine kinase"/>
    <property type="match status" value="1"/>
</dbReference>
<dbReference type="InterPro" id="IPR001789">
    <property type="entry name" value="Sig_transdc_resp-reg_receiver"/>
</dbReference>
<dbReference type="SMART" id="SM00448">
    <property type="entry name" value="REC"/>
    <property type="match status" value="1"/>
</dbReference>
<dbReference type="InterPro" id="IPR004358">
    <property type="entry name" value="Sig_transdc_His_kin-like_C"/>
</dbReference>
<evidence type="ECO:0000256" key="8">
    <source>
        <dbReference type="ARBA" id="ARBA00022840"/>
    </source>
</evidence>
<evidence type="ECO:0000256" key="10">
    <source>
        <dbReference type="ARBA" id="ARBA00023012"/>
    </source>
</evidence>
<dbReference type="Pfam" id="PF00512">
    <property type="entry name" value="HisKA"/>
    <property type="match status" value="1"/>
</dbReference>
<dbReference type="SMART" id="SM00387">
    <property type="entry name" value="HATPase_c"/>
    <property type="match status" value="1"/>
</dbReference>
<dbReference type="Gene3D" id="3.30.565.10">
    <property type="entry name" value="Histidine kinase-like ATPase, C-terminal domain"/>
    <property type="match status" value="1"/>
</dbReference>
<feature type="modified residue" description="Phosphohistidine" evidence="12">
    <location>
        <position position="836"/>
    </location>
</feature>
<dbReference type="Pfam" id="PF00072">
    <property type="entry name" value="Response_reg"/>
    <property type="match status" value="1"/>
</dbReference>
<proteinExistence type="predicted"/>
<evidence type="ECO:0000313" key="17">
    <source>
        <dbReference type="EMBL" id="WMD20231.1"/>
    </source>
</evidence>
<dbReference type="InterPro" id="IPR036097">
    <property type="entry name" value="HisK_dim/P_sf"/>
</dbReference>
<comment type="catalytic activity">
    <reaction evidence="1">
        <text>ATP + protein L-histidine = ADP + protein N-phospho-L-histidine.</text>
        <dbReference type="EC" id="2.7.13.3"/>
    </reaction>
</comment>
<evidence type="ECO:0000256" key="4">
    <source>
        <dbReference type="ARBA" id="ARBA00022475"/>
    </source>
</evidence>
<evidence type="ECO:0000256" key="12">
    <source>
        <dbReference type="PROSITE-ProRule" id="PRU00110"/>
    </source>
</evidence>
<dbReference type="PROSITE" id="PS50109">
    <property type="entry name" value="HIS_KIN"/>
    <property type="match status" value="1"/>
</dbReference>
<dbReference type="InterPro" id="IPR036890">
    <property type="entry name" value="HATPase_C_sf"/>
</dbReference>
<dbReference type="SUPFAM" id="SSF47226">
    <property type="entry name" value="Histidine-containing phosphotransfer domain, HPT domain"/>
    <property type="match status" value="1"/>
</dbReference>
<dbReference type="PRINTS" id="PR00344">
    <property type="entry name" value="BCTRLSENSOR"/>
</dbReference>
<evidence type="ECO:0000313" key="18">
    <source>
        <dbReference type="Proteomes" id="UP001234798"/>
    </source>
</evidence>
<dbReference type="InterPro" id="IPR008207">
    <property type="entry name" value="Sig_transdc_His_kin_Hpt_dom"/>
</dbReference>
<accession>A0ABY9LZN7</accession>
<evidence type="ECO:0000259" key="15">
    <source>
        <dbReference type="PROSITE" id="PS50110"/>
    </source>
</evidence>
<keyword evidence="18" id="KW-1185">Reference proteome</keyword>
<sequence length="887" mass="95713">MIALLILAMGVRMAINTHVDAQRRAFVLGHGLVTEHGYRALVDPVKITGMRGMALIVNPDGNVVDWVGECCDGGHPPLRETLQRVASVGDEQPQDWHEQGLFIVSQGLGDENVMVFAYAGSNIAAAASEDVLVDFMLTIPTLGMMWLLLISLKLRVFRPLLEWSRRVYEGEKLSRTLIDTAPVGLGLISLDTGKALLRSPAMAQIAARITSGEDALPEACIQLYKAYVARGDVSWRQGSFNDDLRFDTLNRIGLDLSVSMVRARYQGKNVLVTAFTDVTAQSRVEQQLRKARQASDRANAAKSAFLAAMSHEIRTPLNAILGNLELLSHSRLDAAQRDRLRTISTSSNGLLAIVSDVLDFSKIEAGELRLESIEFDVLDVASQALRMFTATARAKGLTLAGQLGEVVALPMLGDPTRLGQVINNLLSNAVKFTEQGSVALALSVDEEQGSLVIEVDDTGIGMSQEQLARLFRAFSQADPTINRRFGGTGLGLALCSRLAQAMGGTLLVQSEPGRGSRFTLRLPLGNCGQARQMPRFDGERVALLAGSASWRAYVGRSLQAWGLNVQSYAHPAALKPDLLGEFSAVVLWGDRQGWGVEDENRLVEEAPWVIDCGEDGPADPVLMGRLLSVSMIGLKGLASGLDHVLRGTPLSAPELCRPILARRLSVLIAEDNPVNQRLFEEQLRMLGCDPVSVDNGVQALECLERSRFDVLLTDLAMPEMDGYALAESARERWPSMPVVAASAHMTPQERALCEQAGIALVLGKPLSLGDLAQALSTVTAVRIRSLEGDKGGGLLGGRAMSEDLKRTYRLACESALAEIGRGRVAGDIPQLLAELHKLRGMLDVFGEYVLSRLAADAETSLKSGRGLDDVEGLLDALEAGLKRASSP</sequence>
<organism evidence="17 18">
    <name type="scientific">Achromobacter seleniivolatilans</name>
    <dbReference type="NCBI Taxonomy" id="3047478"/>
    <lineage>
        <taxon>Bacteria</taxon>
        <taxon>Pseudomonadati</taxon>
        <taxon>Pseudomonadota</taxon>
        <taxon>Betaproteobacteria</taxon>
        <taxon>Burkholderiales</taxon>
        <taxon>Alcaligenaceae</taxon>
        <taxon>Achromobacter</taxon>
    </lineage>
</organism>
<keyword evidence="10" id="KW-0902">Two-component regulatory system</keyword>
<dbReference type="InterPro" id="IPR011006">
    <property type="entry name" value="CheY-like_superfamily"/>
</dbReference>
<dbReference type="SMART" id="SM00388">
    <property type="entry name" value="HisKA"/>
    <property type="match status" value="1"/>
</dbReference>
<feature type="domain" description="Response regulatory" evidence="15">
    <location>
        <begin position="665"/>
        <end position="779"/>
    </location>
</feature>
<dbReference type="CDD" id="cd00082">
    <property type="entry name" value="HisKA"/>
    <property type="match status" value="1"/>
</dbReference>
<evidence type="ECO:0000256" key="7">
    <source>
        <dbReference type="ARBA" id="ARBA00022741"/>
    </source>
</evidence>
<dbReference type="InterPro" id="IPR003661">
    <property type="entry name" value="HisK_dim/P_dom"/>
</dbReference>
<dbReference type="Gene3D" id="1.10.287.130">
    <property type="match status" value="1"/>
</dbReference>
<keyword evidence="5 13" id="KW-0597">Phosphoprotein</keyword>
<evidence type="ECO:0000259" key="14">
    <source>
        <dbReference type="PROSITE" id="PS50109"/>
    </source>
</evidence>
<dbReference type="InterPro" id="IPR005467">
    <property type="entry name" value="His_kinase_dom"/>
</dbReference>
<gene>
    <name evidence="17" type="ORF">RAS12_27095</name>
</gene>
<evidence type="ECO:0000256" key="1">
    <source>
        <dbReference type="ARBA" id="ARBA00000085"/>
    </source>
</evidence>
<feature type="domain" description="HPt" evidence="16">
    <location>
        <begin position="797"/>
        <end position="887"/>
    </location>
</feature>
<dbReference type="CDD" id="cd17546">
    <property type="entry name" value="REC_hyHK_CKI1_RcsC-like"/>
    <property type="match status" value="1"/>
</dbReference>
<dbReference type="EC" id="2.7.13.3" evidence="3"/>
<evidence type="ECO:0000256" key="3">
    <source>
        <dbReference type="ARBA" id="ARBA00012438"/>
    </source>
</evidence>
<comment type="subcellular location">
    <subcellularLocation>
        <location evidence="2">Cell membrane</location>
        <topology evidence="2">Multi-pass membrane protein</topology>
    </subcellularLocation>
</comment>
<evidence type="ECO:0000256" key="2">
    <source>
        <dbReference type="ARBA" id="ARBA00004651"/>
    </source>
</evidence>
<evidence type="ECO:0000256" key="5">
    <source>
        <dbReference type="ARBA" id="ARBA00022553"/>
    </source>
</evidence>
<evidence type="ECO:0000256" key="9">
    <source>
        <dbReference type="ARBA" id="ARBA00022989"/>
    </source>
</evidence>
<protein>
    <recommendedName>
        <fullName evidence="3">histidine kinase</fullName>
        <ecNumber evidence="3">2.7.13.3</ecNumber>
    </recommendedName>
</protein>
<keyword evidence="11" id="KW-0472">Membrane</keyword>
<dbReference type="RefSeq" id="WP_306943263.1">
    <property type="nucleotide sequence ID" value="NZ_CP132976.1"/>
</dbReference>
<evidence type="ECO:0000256" key="6">
    <source>
        <dbReference type="ARBA" id="ARBA00022692"/>
    </source>
</evidence>
<evidence type="ECO:0000256" key="13">
    <source>
        <dbReference type="PROSITE-ProRule" id="PRU00169"/>
    </source>
</evidence>
<dbReference type="InterPro" id="IPR003594">
    <property type="entry name" value="HATPase_dom"/>
</dbReference>
<dbReference type="Proteomes" id="UP001234798">
    <property type="component" value="Chromosome"/>
</dbReference>
<dbReference type="PANTHER" id="PTHR45339:SF1">
    <property type="entry name" value="HYBRID SIGNAL TRANSDUCTION HISTIDINE KINASE J"/>
    <property type="match status" value="1"/>
</dbReference>
<dbReference type="PROSITE" id="PS50110">
    <property type="entry name" value="RESPONSE_REGULATORY"/>
    <property type="match status" value="1"/>
</dbReference>
<dbReference type="PROSITE" id="PS50894">
    <property type="entry name" value="HPT"/>
    <property type="match status" value="1"/>
</dbReference>
<name>A0ABY9LZN7_9BURK</name>
<dbReference type="Gene3D" id="1.20.120.160">
    <property type="entry name" value="HPT domain"/>
    <property type="match status" value="1"/>
</dbReference>
<dbReference type="EMBL" id="CP132976">
    <property type="protein sequence ID" value="WMD20231.1"/>
    <property type="molecule type" value="Genomic_DNA"/>
</dbReference>
<keyword evidence="8 17" id="KW-0067">ATP-binding</keyword>
<keyword evidence="7" id="KW-0547">Nucleotide-binding</keyword>
<reference evidence="17 18" key="1">
    <citation type="submission" date="2023-08" db="EMBL/GenBank/DDBJ databases">
        <title>Achromobacter seleniivolatilans sp. nov., isolated from seleniferous soil.</title>
        <authorList>
            <person name="Zhang S."/>
            <person name="Li K."/>
            <person name="Peng J."/>
            <person name="Zhao Q."/>
            <person name="Wang H."/>
            <person name="Guo Y."/>
        </authorList>
    </citation>
    <scope>NUCLEOTIDE SEQUENCE [LARGE SCALE GENOMIC DNA]</scope>
    <source>
        <strain evidence="17 18">R39</strain>
    </source>
</reference>
<dbReference type="InterPro" id="IPR036641">
    <property type="entry name" value="HPT_dom_sf"/>
</dbReference>
<dbReference type="SUPFAM" id="SSF55874">
    <property type="entry name" value="ATPase domain of HSP90 chaperone/DNA topoisomerase II/histidine kinase"/>
    <property type="match status" value="1"/>
</dbReference>
<dbReference type="CDD" id="cd16922">
    <property type="entry name" value="HATPase_EvgS-ArcB-TorS-like"/>
    <property type="match status" value="1"/>
</dbReference>
<dbReference type="SUPFAM" id="SSF52172">
    <property type="entry name" value="CheY-like"/>
    <property type="match status" value="1"/>
</dbReference>
<evidence type="ECO:0000256" key="11">
    <source>
        <dbReference type="ARBA" id="ARBA00023136"/>
    </source>
</evidence>